<evidence type="ECO:0000256" key="5">
    <source>
        <dbReference type="ARBA" id="ARBA00023128"/>
    </source>
</evidence>
<dbReference type="InterPro" id="IPR011332">
    <property type="entry name" value="Ribosomal_zn-bd"/>
</dbReference>
<evidence type="ECO:0000256" key="1">
    <source>
        <dbReference type="ARBA" id="ARBA00004173"/>
    </source>
</evidence>
<dbReference type="EMBL" id="REGN01012736">
    <property type="protein sequence ID" value="RMZ94898.1"/>
    <property type="molecule type" value="Genomic_DNA"/>
</dbReference>
<reference evidence="10 11" key="1">
    <citation type="journal article" date="2018" name="Sci. Rep.">
        <title>Genomic signatures of local adaptation to the degree of environmental predictability in rotifers.</title>
        <authorList>
            <person name="Franch-Gras L."/>
            <person name="Hahn C."/>
            <person name="Garcia-Roger E.M."/>
            <person name="Carmona M.J."/>
            <person name="Serra M."/>
            <person name="Gomez A."/>
        </authorList>
    </citation>
    <scope>NUCLEOTIDE SEQUENCE [LARGE SCALE GENOMIC DNA]</scope>
    <source>
        <strain evidence="10">HYR1</strain>
    </source>
</reference>
<evidence type="ECO:0000256" key="8">
    <source>
        <dbReference type="ARBA" id="ARBA00042577"/>
    </source>
</evidence>
<dbReference type="OrthoDB" id="2014905at2759"/>
<protein>
    <recommendedName>
        <fullName evidence="7">Large ribosomal subunit protein bL32m</fullName>
    </recommendedName>
    <alternativeName>
        <fullName evidence="8">39S ribosomal protein L32, mitochondrial</fullName>
    </alternativeName>
</protein>
<keyword evidence="3" id="KW-0809">Transit peptide</keyword>
<keyword evidence="4" id="KW-0689">Ribosomal protein</keyword>
<evidence type="ECO:0000256" key="9">
    <source>
        <dbReference type="ARBA" id="ARBA00045766"/>
    </source>
</evidence>
<dbReference type="GO" id="GO:0005762">
    <property type="term" value="C:mitochondrial large ribosomal subunit"/>
    <property type="evidence" value="ECO:0007669"/>
    <property type="project" value="TreeGrafter"/>
</dbReference>
<keyword evidence="5" id="KW-0496">Mitochondrion</keyword>
<evidence type="ECO:0000313" key="10">
    <source>
        <dbReference type="EMBL" id="RMZ94898.1"/>
    </source>
</evidence>
<dbReference type="SUPFAM" id="SSF57829">
    <property type="entry name" value="Zn-binding ribosomal proteins"/>
    <property type="match status" value="1"/>
</dbReference>
<evidence type="ECO:0000256" key="7">
    <source>
        <dbReference type="ARBA" id="ARBA00039935"/>
    </source>
</evidence>
<name>A0A3M7P757_BRAPC</name>
<dbReference type="STRING" id="10195.A0A3M7P757"/>
<dbReference type="InterPro" id="IPR051991">
    <property type="entry name" value="Mitoribosomal_protein_bL32"/>
</dbReference>
<comment type="function">
    <text evidence="9">Component of the mitochondrial large ribosomal subunit (mt-LSU). The mitochondrial ribosome (mitoribosome) is a large ribonucleoprotein complex responsible for the synthesis of proteins inside mitochondria.</text>
</comment>
<evidence type="ECO:0000313" key="11">
    <source>
        <dbReference type="Proteomes" id="UP000276133"/>
    </source>
</evidence>
<comment type="caution">
    <text evidence="10">The sequence shown here is derived from an EMBL/GenBank/DDBJ whole genome shotgun (WGS) entry which is preliminary data.</text>
</comment>
<comment type="subcellular location">
    <subcellularLocation>
        <location evidence="1">Mitochondrion</location>
    </subcellularLocation>
</comment>
<dbReference type="AlphaFoldDB" id="A0A3M7P757"/>
<sequence>MTLRTSFMTKVSTFLGNLNSVVDEIIRRSLIKNGYVPALVGLEQSKPSGASFDLREIFDKGFVWCPTPKHRTSAEKKLTKRFLPLANNFITKYSKPKTNIMTCLECGSYHEKGTLCGKCYEKVKLETQKVQEEMLKNDQFKYNYPNKEIKFVYQGEEKELKSNELIIEVPSKRPSWFNSDLITKVTSKIK</sequence>
<dbReference type="GO" id="GO:0003735">
    <property type="term" value="F:structural constituent of ribosome"/>
    <property type="evidence" value="ECO:0007669"/>
    <property type="project" value="TreeGrafter"/>
</dbReference>
<evidence type="ECO:0000256" key="3">
    <source>
        <dbReference type="ARBA" id="ARBA00022946"/>
    </source>
</evidence>
<proteinExistence type="inferred from homology"/>
<comment type="similarity">
    <text evidence="2">Belongs to the bacterial ribosomal protein bL32 family.</text>
</comment>
<evidence type="ECO:0000256" key="4">
    <source>
        <dbReference type="ARBA" id="ARBA00022980"/>
    </source>
</evidence>
<evidence type="ECO:0000256" key="6">
    <source>
        <dbReference type="ARBA" id="ARBA00023274"/>
    </source>
</evidence>
<organism evidence="10 11">
    <name type="scientific">Brachionus plicatilis</name>
    <name type="common">Marine rotifer</name>
    <name type="synonym">Brachionus muelleri</name>
    <dbReference type="NCBI Taxonomy" id="10195"/>
    <lineage>
        <taxon>Eukaryota</taxon>
        <taxon>Metazoa</taxon>
        <taxon>Spiralia</taxon>
        <taxon>Gnathifera</taxon>
        <taxon>Rotifera</taxon>
        <taxon>Eurotatoria</taxon>
        <taxon>Monogononta</taxon>
        <taxon>Pseudotrocha</taxon>
        <taxon>Ploima</taxon>
        <taxon>Brachionidae</taxon>
        <taxon>Brachionus</taxon>
    </lineage>
</organism>
<accession>A0A3M7P757</accession>
<keyword evidence="11" id="KW-1185">Reference proteome</keyword>
<dbReference type="Proteomes" id="UP000276133">
    <property type="component" value="Unassembled WGS sequence"/>
</dbReference>
<gene>
    <name evidence="10" type="ORF">BpHYR1_034847</name>
</gene>
<dbReference type="PANTHER" id="PTHR21026:SF2">
    <property type="entry name" value="LARGE RIBOSOMAL SUBUNIT PROTEIN BL32M"/>
    <property type="match status" value="1"/>
</dbReference>
<keyword evidence="6" id="KW-0687">Ribonucleoprotein</keyword>
<dbReference type="PANTHER" id="PTHR21026">
    <property type="entry name" value="39S RIBOSOMAL PROTEIN L32, MITOCHONDRIAL"/>
    <property type="match status" value="1"/>
</dbReference>
<evidence type="ECO:0000256" key="2">
    <source>
        <dbReference type="ARBA" id="ARBA00008560"/>
    </source>
</evidence>
<dbReference type="GO" id="GO:0006412">
    <property type="term" value="P:translation"/>
    <property type="evidence" value="ECO:0007669"/>
    <property type="project" value="InterPro"/>
</dbReference>